<dbReference type="EMBL" id="NIDE01000017">
    <property type="protein sequence ID" value="OWK36811.1"/>
    <property type="molecule type" value="Genomic_DNA"/>
</dbReference>
<evidence type="ECO:0000259" key="9">
    <source>
        <dbReference type="Pfam" id="PF12704"/>
    </source>
</evidence>
<evidence type="ECO:0000313" key="11">
    <source>
        <dbReference type="Proteomes" id="UP000214646"/>
    </source>
</evidence>
<feature type="domain" description="ABC3 transporter permease C-terminal" evidence="8">
    <location>
        <begin position="290"/>
        <end position="403"/>
    </location>
</feature>
<keyword evidence="4 7" id="KW-0812">Transmembrane</keyword>
<comment type="subcellular location">
    <subcellularLocation>
        <location evidence="1">Cell membrane</location>
        <topology evidence="1">Multi-pass membrane protein</topology>
    </subcellularLocation>
</comment>
<keyword evidence="5 7" id="KW-1133">Transmembrane helix</keyword>
<keyword evidence="3" id="KW-1003">Cell membrane</keyword>
<dbReference type="NCBIfam" id="TIGR01185">
    <property type="entry name" value="devC"/>
    <property type="match status" value="1"/>
</dbReference>
<dbReference type="AlphaFoldDB" id="A0A225D5D3"/>
<evidence type="ECO:0000256" key="7">
    <source>
        <dbReference type="SAM" id="Phobius"/>
    </source>
</evidence>
<evidence type="ECO:0000256" key="5">
    <source>
        <dbReference type="ARBA" id="ARBA00022989"/>
    </source>
</evidence>
<keyword evidence="2" id="KW-0813">Transport</keyword>
<feature type="transmembrane region" description="Helical" evidence="7">
    <location>
        <begin position="284"/>
        <end position="307"/>
    </location>
</feature>
<evidence type="ECO:0000313" key="10">
    <source>
        <dbReference type="EMBL" id="OWK36811.1"/>
    </source>
</evidence>
<name>A0A225D5D3_9BACT</name>
<feature type="transmembrane region" description="Helical" evidence="7">
    <location>
        <begin position="330"/>
        <end position="358"/>
    </location>
</feature>
<accession>A0A225D5D3</accession>
<evidence type="ECO:0000259" key="8">
    <source>
        <dbReference type="Pfam" id="PF02687"/>
    </source>
</evidence>
<reference evidence="11" key="1">
    <citation type="submission" date="2017-06" db="EMBL/GenBank/DDBJ databases">
        <title>Genome analysis of Fimbriiglobus ruber SP5, the first member of the order Planctomycetales with confirmed chitinolytic capability.</title>
        <authorList>
            <person name="Ravin N.V."/>
            <person name="Rakitin A.L."/>
            <person name="Ivanova A.A."/>
            <person name="Beletsky A.V."/>
            <person name="Kulichevskaya I.S."/>
            <person name="Mardanov A.V."/>
            <person name="Dedysh S.N."/>
        </authorList>
    </citation>
    <scope>NUCLEOTIDE SEQUENCE [LARGE SCALE GENOMIC DNA]</scope>
    <source>
        <strain evidence="11">SP5</strain>
    </source>
</reference>
<evidence type="ECO:0000256" key="1">
    <source>
        <dbReference type="ARBA" id="ARBA00004651"/>
    </source>
</evidence>
<dbReference type="InterPro" id="IPR025857">
    <property type="entry name" value="MacB_PCD"/>
</dbReference>
<protein>
    <submittedName>
        <fullName evidence="10">DevC-like ABC transporter permease protein</fullName>
    </submittedName>
</protein>
<evidence type="ECO:0000256" key="3">
    <source>
        <dbReference type="ARBA" id="ARBA00022475"/>
    </source>
</evidence>
<feature type="domain" description="MacB-like periplasmic core" evidence="9">
    <location>
        <begin position="19"/>
        <end position="251"/>
    </location>
</feature>
<organism evidence="10 11">
    <name type="scientific">Fimbriiglobus ruber</name>
    <dbReference type="NCBI Taxonomy" id="1908690"/>
    <lineage>
        <taxon>Bacteria</taxon>
        <taxon>Pseudomonadati</taxon>
        <taxon>Planctomycetota</taxon>
        <taxon>Planctomycetia</taxon>
        <taxon>Gemmatales</taxon>
        <taxon>Gemmataceae</taxon>
        <taxon>Fimbriiglobus</taxon>
    </lineage>
</organism>
<comment type="caution">
    <text evidence="10">The sequence shown here is derived from an EMBL/GenBank/DDBJ whole genome shotgun (WGS) entry which is preliminary data.</text>
</comment>
<dbReference type="PANTHER" id="PTHR43738">
    <property type="entry name" value="ABC TRANSPORTER, MEMBRANE PROTEIN"/>
    <property type="match status" value="1"/>
</dbReference>
<dbReference type="Pfam" id="PF02687">
    <property type="entry name" value="FtsX"/>
    <property type="match status" value="1"/>
</dbReference>
<dbReference type="Pfam" id="PF12704">
    <property type="entry name" value="MacB_PCD"/>
    <property type="match status" value="1"/>
</dbReference>
<dbReference type="PANTHER" id="PTHR43738:SF1">
    <property type="entry name" value="HEMIN TRANSPORT SYSTEM PERMEASE PROTEIN HRTB-RELATED"/>
    <property type="match status" value="1"/>
</dbReference>
<feature type="transmembrane region" description="Helical" evidence="7">
    <location>
        <begin position="18"/>
        <end position="38"/>
    </location>
</feature>
<dbReference type="RefSeq" id="WP_088259758.1">
    <property type="nucleotide sequence ID" value="NZ_NIDE01000017.1"/>
</dbReference>
<dbReference type="InterPro" id="IPR005891">
    <property type="entry name" value="DevC"/>
</dbReference>
<proteinExistence type="predicted"/>
<keyword evidence="11" id="KW-1185">Reference proteome</keyword>
<dbReference type="PIRSF" id="PIRSF031773">
    <property type="entry name" value="DevC"/>
    <property type="match status" value="1"/>
</dbReference>
<keyword evidence="6 7" id="KW-0472">Membrane</keyword>
<dbReference type="GO" id="GO:0005886">
    <property type="term" value="C:plasma membrane"/>
    <property type="evidence" value="ECO:0007669"/>
    <property type="project" value="UniProtKB-SubCell"/>
</dbReference>
<feature type="transmembrane region" description="Helical" evidence="7">
    <location>
        <begin position="379"/>
        <end position="399"/>
    </location>
</feature>
<evidence type="ECO:0000256" key="6">
    <source>
        <dbReference type="ARBA" id="ARBA00023136"/>
    </source>
</evidence>
<gene>
    <name evidence="10" type="ORF">FRUB_09374</name>
</gene>
<evidence type="ECO:0000256" key="4">
    <source>
        <dbReference type="ARBA" id="ARBA00022692"/>
    </source>
</evidence>
<dbReference type="InterPro" id="IPR003838">
    <property type="entry name" value="ABC3_permease_C"/>
</dbReference>
<dbReference type="InterPro" id="IPR051125">
    <property type="entry name" value="ABC-4/HrtB_transporter"/>
</dbReference>
<dbReference type="Proteomes" id="UP000214646">
    <property type="component" value="Unassembled WGS sequence"/>
</dbReference>
<sequence length="408" mass="44192">MIRTPLAWFNLSHDRVRFALFVLGIVFAVVLMFMQLGFRGALLDSNTLVQYHLNADLVLVSPNRQLIAMREPIPRRRLTQASAVAGVARVRPLYLENGLGVMRNTNTNPARRTPSRAVRVIGLDPDAYLLSVPELDPDDPRFVGDKLQVPGTALFDRRTRADDEVPGQSVFGPLAVGTTTELAGRTITLVGSVEIGADFTTDGYLIVSTQTFADILRVPYTPGAPLADVDLGLIRLTPGADLEAVRAELKTVLAKGTDEPDVDVLTVAEYTARDQAFWLSNTPIGFAFGFGMFMGFAVGMVICYQILSGDVADHLPEYATLKAMGYRNSFLAWVVLQEALVLAVLGFVIGFGISWAAYGQVSDYTGMPLRMSVDRAVSVFVATVGMCVTSGLIALGRLLRADPADVFG</sequence>
<dbReference type="OrthoDB" id="180999at2"/>
<evidence type="ECO:0000256" key="2">
    <source>
        <dbReference type="ARBA" id="ARBA00022448"/>
    </source>
</evidence>